<dbReference type="GO" id="GO:0004029">
    <property type="term" value="F:aldehyde dehydrogenase (NAD+) activity"/>
    <property type="evidence" value="ECO:0007669"/>
    <property type="project" value="UniProtKB-EC"/>
</dbReference>
<comment type="similarity">
    <text evidence="3">Belongs to the aldehyde dehydrogenase family.</text>
</comment>
<gene>
    <name evidence="5" type="ORF">ABIE13_003213</name>
</gene>
<dbReference type="RefSeq" id="WP_354445056.1">
    <property type="nucleotide sequence ID" value="NZ_JBEPSH010000006.1"/>
</dbReference>
<dbReference type="InterPro" id="IPR029510">
    <property type="entry name" value="Ald_DH_CS_GLU"/>
</dbReference>
<evidence type="ECO:0000313" key="6">
    <source>
        <dbReference type="Proteomes" id="UP001549320"/>
    </source>
</evidence>
<dbReference type="InterPro" id="IPR016161">
    <property type="entry name" value="Ald_DH/histidinol_DH"/>
</dbReference>
<dbReference type="EC" id="1.2.1.3" evidence="5"/>
<accession>A0ABV2QBZ9</accession>
<dbReference type="InterPro" id="IPR016160">
    <property type="entry name" value="Ald_DH_CS_CYS"/>
</dbReference>
<dbReference type="Pfam" id="PF00171">
    <property type="entry name" value="Aldedh"/>
    <property type="match status" value="1"/>
</dbReference>
<dbReference type="PROSITE" id="PS00070">
    <property type="entry name" value="ALDEHYDE_DEHYDR_CYS"/>
    <property type="match status" value="1"/>
</dbReference>
<dbReference type="InterPro" id="IPR016163">
    <property type="entry name" value="Ald_DH_C"/>
</dbReference>
<evidence type="ECO:0000313" key="5">
    <source>
        <dbReference type="EMBL" id="MET4578097.1"/>
    </source>
</evidence>
<feature type="active site" evidence="2">
    <location>
        <position position="267"/>
    </location>
</feature>
<proteinExistence type="inferred from homology"/>
<dbReference type="Gene3D" id="3.40.605.10">
    <property type="entry name" value="Aldehyde Dehydrogenase, Chain A, domain 1"/>
    <property type="match status" value="1"/>
</dbReference>
<dbReference type="SUPFAM" id="SSF53720">
    <property type="entry name" value="ALDH-like"/>
    <property type="match status" value="1"/>
</dbReference>
<protein>
    <submittedName>
        <fullName evidence="5">Aldehyde dehydrogenase (NAD+)</fullName>
        <ecNumber evidence="5">1.2.1.3</ecNumber>
    </submittedName>
</protein>
<dbReference type="Gene3D" id="3.40.309.10">
    <property type="entry name" value="Aldehyde Dehydrogenase, Chain A, domain 2"/>
    <property type="match status" value="1"/>
</dbReference>
<dbReference type="PROSITE" id="PS00687">
    <property type="entry name" value="ALDEHYDE_DEHYDR_GLU"/>
    <property type="match status" value="1"/>
</dbReference>
<dbReference type="PANTHER" id="PTHR11699">
    <property type="entry name" value="ALDEHYDE DEHYDROGENASE-RELATED"/>
    <property type="match status" value="1"/>
</dbReference>
<sequence>MTDSLETSHQPVLDPRQLARQLSNKLLIGGALRPAIDGKTFPIHSPSTGEHIGDAAEASAQDVDFAVDIAKSAQITWARLSVRERGKLVADAGQVLVDHTEELARLIALETGKAIRTEARVEATWASDCFAFFGGLGPALKGETVPFKPNMLTITKREPLGVVAAILPWNAPLALMGFKIAPALVAGNSVIVKSAEEAPLCALRMVELLNRVLPPGVLNILSGDGPVCGAPLVAHPDVAKVTFTGSVETGKMIYRAVAEKLAPVTLELGGKSPMIVMGDADIAKAVDGAVYGMRFTRQGQSCSAASRIFVHASVFADFVKRLRARVDALKMGDPLDESTDIGTIISRTQFDKVKGYIAHGREIAGDKAIACSALPSEAHLKDGFYVQPMLLVGVDNESRVAREEIFGPVTCIMEFSEYEDALRMANDTEFGLCATIWTKDLGTALDAADRLEAGYVQVNQNIVAGIGTAYGGYKSSGLGKELSVSSMLEHFTREKTIIFNMDK</sequence>
<evidence type="ECO:0000256" key="2">
    <source>
        <dbReference type="PROSITE-ProRule" id="PRU10007"/>
    </source>
</evidence>
<evidence type="ECO:0000259" key="4">
    <source>
        <dbReference type="Pfam" id="PF00171"/>
    </source>
</evidence>
<comment type="caution">
    <text evidence="5">The sequence shown here is derived from an EMBL/GenBank/DDBJ whole genome shotgun (WGS) entry which is preliminary data.</text>
</comment>
<name>A0ABV2QBZ9_9BURK</name>
<keyword evidence="6" id="KW-1185">Reference proteome</keyword>
<dbReference type="Proteomes" id="UP001549320">
    <property type="component" value="Unassembled WGS sequence"/>
</dbReference>
<evidence type="ECO:0000256" key="3">
    <source>
        <dbReference type="RuleBase" id="RU003345"/>
    </source>
</evidence>
<feature type="domain" description="Aldehyde dehydrogenase" evidence="4">
    <location>
        <begin position="38"/>
        <end position="497"/>
    </location>
</feature>
<reference evidence="5 6" key="1">
    <citation type="submission" date="2024-06" db="EMBL/GenBank/DDBJ databases">
        <title>Sorghum-associated microbial communities from plants grown in Nebraska, USA.</title>
        <authorList>
            <person name="Schachtman D."/>
        </authorList>
    </citation>
    <scope>NUCLEOTIDE SEQUENCE [LARGE SCALE GENOMIC DNA]</scope>
    <source>
        <strain evidence="5 6">2709</strain>
    </source>
</reference>
<evidence type="ECO:0000256" key="1">
    <source>
        <dbReference type="ARBA" id="ARBA00023002"/>
    </source>
</evidence>
<organism evidence="5 6">
    <name type="scientific">Ottowia thiooxydans</name>
    <dbReference type="NCBI Taxonomy" id="219182"/>
    <lineage>
        <taxon>Bacteria</taxon>
        <taxon>Pseudomonadati</taxon>
        <taxon>Pseudomonadota</taxon>
        <taxon>Betaproteobacteria</taxon>
        <taxon>Burkholderiales</taxon>
        <taxon>Comamonadaceae</taxon>
        <taxon>Ottowia</taxon>
    </lineage>
</organism>
<dbReference type="InterPro" id="IPR016162">
    <property type="entry name" value="Ald_DH_N"/>
</dbReference>
<dbReference type="InterPro" id="IPR015590">
    <property type="entry name" value="Aldehyde_DH_dom"/>
</dbReference>
<keyword evidence="1 3" id="KW-0560">Oxidoreductase</keyword>
<dbReference type="EMBL" id="JBEPSH010000006">
    <property type="protein sequence ID" value="MET4578097.1"/>
    <property type="molecule type" value="Genomic_DNA"/>
</dbReference>